<accession>A0A0G1PVS0</accession>
<keyword evidence="4" id="KW-0808">Transferase</keyword>
<name>A0A0G1PVS0_9BACT</name>
<evidence type="ECO:0000256" key="7">
    <source>
        <dbReference type="ARBA" id="ARBA00022840"/>
    </source>
</evidence>
<organism evidence="11 12">
    <name type="scientific">Candidatus Woesebacteria bacterium GW2011_GWB1_45_5</name>
    <dbReference type="NCBI Taxonomy" id="1618581"/>
    <lineage>
        <taxon>Bacteria</taxon>
        <taxon>Candidatus Woeseibacteriota</taxon>
    </lineage>
</organism>
<evidence type="ECO:0000256" key="9">
    <source>
        <dbReference type="ARBA" id="ARBA00032092"/>
    </source>
</evidence>
<keyword evidence="6 11" id="KW-0418">Kinase</keyword>
<evidence type="ECO:0000256" key="2">
    <source>
        <dbReference type="ARBA" id="ARBA00007614"/>
    </source>
</evidence>
<evidence type="ECO:0000256" key="3">
    <source>
        <dbReference type="ARBA" id="ARBA00012899"/>
    </source>
</evidence>
<comment type="pathway">
    <text evidence="1">Pyrimidine metabolism; CTP biosynthesis via de novo pathway; UDP from UMP (UMPK route): step 1/1.</text>
</comment>
<dbReference type="PANTHER" id="PTHR42833">
    <property type="entry name" value="URIDYLATE KINASE"/>
    <property type="match status" value="1"/>
</dbReference>
<dbReference type="SUPFAM" id="SSF53633">
    <property type="entry name" value="Carbamate kinase-like"/>
    <property type="match status" value="1"/>
</dbReference>
<dbReference type="Proteomes" id="UP000034329">
    <property type="component" value="Unassembled WGS sequence"/>
</dbReference>
<comment type="similarity">
    <text evidence="2">Belongs to the UMP kinase family.</text>
</comment>
<evidence type="ECO:0000256" key="4">
    <source>
        <dbReference type="ARBA" id="ARBA00022679"/>
    </source>
</evidence>
<protein>
    <recommendedName>
        <fullName evidence="3">UMP kinase</fullName>
        <ecNumber evidence="3">2.7.4.22</ecNumber>
    </recommendedName>
    <alternativeName>
        <fullName evidence="9">Uridine monophosphate kinase</fullName>
    </alternativeName>
</protein>
<evidence type="ECO:0000256" key="5">
    <source>
        <dbReference type="ARBA" id="ARBA00022741"/>
    </source>
</evidence>
<evidence type="ECO:0000256" key="6">
    <source>
        <dbReference type="ARBA" id="ARBA00022777"/>
    </source>
</evidence>
<dbReference type="GO" id="GO:0006225">
    <property type="term" value="P:UDP biosynthetic process"/>
    <property type="evidence" value="ECO:0007669"/>
    <property type="project" value="TreeGrafter"/>
</dbReference>
<dbReference type="InterPro" id="IPR036393">
    <property type="entry name" value="AceGlu_kinase-like_sf"/>
</dbReference>
<comment type="caution">
    <text evidence="11">The sequence shown here is derived from an EMBL/GenBank/DDBJ whole genome shotgun (WGS) entry which is preliminary data.</text>
</comment>
<keyword evidence="8" id="KW-0665">Pyrimidine biosynthesis</keyword>
<dbReference type="EC" id="2.7.4.22" evidence="3"/>
<evidence type="ECO:0000256" key="1">
    <source>
        <dbReference type="ARBA" id="ARBA00004791"/>
    </source>
</evidence>
<dbReference type="PANTHER" id="PTHR42833:SF4">
    <property type="entry name" value="URIDYLATE KINASE PUMPKIN, CHLOROPLASTIC"/>
    <property type="match status" value="1"/>
</dbReference>
<dbReference type="EMBL" id="LCLA01000037">
    <property type="protein sequence ID" value="KKU09568.1"/>
    <property type="molecule type" value="Genomic_DNA"/>
</dbReference>
<dbReference type="Gene3D" id="3.40.1160.10">
    <property type="entry name" value="Acetylglutamate kinase-like"/>
    <property type="match status" value="1"/>
</dbReference>
<proteinExistence type="inferred from homology"/>
<reference evidence="11 12" key="1">
    <citation type="journal article" date="2015" name="Nature">
        <title>rRNA introns, odd ribosomes, and small enigmatic genomes across a large radiation of phyla.</title>
        <authorList>
            <person name="Brown C.T."/>
            <person name="Hug L.A."/>
            <person name="Thomas B.C."/>
            <person name="Sharon I."/>
            <person name="Castelle C.J."/>
            <person name="Singh A."/>
            <person name="Wilkins M.J."/>
            <person name="Williams K.H."/>
            <person name="Banfield J.F."/>
        </authorList>
    </citation>
    <scope>NUCLEOTIDE SEQUENCE [LARGE SCALE GENOMIC DNA]</scope>
</reference>
<keyword evidence="5" id="KW-0547">Nucleotide-binding</keyword>
<dbReference type="PATRIC" id="fig|1618581.3.peg.584"/>
<dbReference type="InterPro" id="IPR001048">
    <property type="entry name" value="Asp/Glu/Uridylate_kinase"/>
</dbReference>
<dbReference type="AlphaFoldDB" id="A0A0G1PVS0"/>
<dbReference type="Pfam" id="PF00696">
    <property type="entry name" value="AA_kinase"/>
    <property type="match status" value="1"/>
</dbReference>
<sequence>MQKLKYKRVLLKLTGELFGEKGGHGINFKAFESIAHEIIKIWKKTKIDLAIVVGGGNIFRGRERTTEVDEASADYMGMLSTVINGKTAWHFRKFWNASGPRPA</sequence>
<keyword evidence="7" id="KW-0067">ATP-binding</keyword>
<evidence type="ECO:0000313" key="12">
    <source>
        <dbReference type="Proteomes" id="UP000034329"/>
    </source>
</evidence>
<evidence type="ECO:0000259" key="10">
    <source>
        <dbReference type="Pfam" id="PF00696"/>
    </source>
</evidence>
<dbReference type="GO" id="GO:0033862">
    <property type="term" value="F:UMP kinase activity"/>
    <property type="evidence" value="ECO:0007669"/>
    <property type="project" value="UniProtKB-EC"/>
</dbReference>
<evidence type="ECO:0000256" key="8">
    <source>
        <dbReference type="ARBA" id="ARBA00022975"/>
    </source>
</evidence>
<gene>
    <name evidence="11" type="ORF">UX13_C0037G0017</name>
</gene>
<dbReference type="GO" id="GO:0005524">
    <property type="term" value="F:ATP binding"/>
    <property type="evidence" value="ECO:0007669"/>
    <property type="project" value="UniProtKB-KW"/>
</dbReference>
<evidence type="ECO:0000313" key="11">
    <source>
        <dbReference type="EMBL" id="KKU09568.1"/>
    </source>
</evidence>
<feature type="domain" description="Aspartate/glutamate/uridylate kinase" evidence="10">
    <location>
        <begin position="7"/>
        <end position="87"/>
    </location>
</feature>